<dbReference type="Gene3D" id="2.40.30.170">
    <property type="match status" value="1"/>
</dbReference>
<keyword evidence="5" id="KW-0472">Membrane</keyword>
<dbReference type="PANTHER" id="PTHR30469">
    <property type="entry name" value="MULTIDRUG RESISTANCE PROTEIN MDTA"/>
    <property type="match status" value="1"/>
</dbReference>
<feature type="domain" description="Multidrug resistance protein MdtA-like barrel-sandwich hybrid" evidence="6">
    <location>
        <begin position="103"/>
        <end position="280"/>
    </location>
</feature>
<keyword evidence="5" id="KW-1133">Transmembrane helix</keyword>
<comment type="similarity">
    <text evidence="2">Belongs to the membrane fusion protein (MFP) (TC 8.A.1) family.</text>
</comment>
<dbReference type="InterPro" id="IPR058626">
    <property type="entry name" value="MdtA-like_b-barrel"/>
</dbReference>
<dbReference type="InterPro" id="IPR058625">
    <property type="entry name" value="MdtA-like_BSH"/>
</dbReference>
<dbReference type="OrthoDB" id="5379451at2"/>
<gene>
    <name evidence="9" type="ORF">XM38_031550</name>
</gene>
<keyword evidence="3" id="KW-0813">Transport</keyword>
<evidence type="ECO:0000259" key="8">
    <source>
        <dbReference type="Pfam" id="PF25967"/>
    </source>
</evidence>
<evidence type="ECO:0000256" key="1">
    <source>
        <dbReference type="ARBA" id="ARBA00004236"/>
    </source>
</evidence>
<name>A0A1Z3HPH1_9CYAN</name>
<dbReference type="NCBIfam" id="TIGR01730">
    <property type="entry name" value="RND_mfp"/>
    <property type="match status" value="1"/>
</dbReference>
<dbReference type="SUPFAM" id="SSF111369">
    <property type="entry name" value="HlyD-like secretion proteins"/>
    <property type="match status" value="2"/>
</dbReference>
<keyword evidence="10" id="KW-1185">Reference proteome</keyword>
<dbReference type="InterPro" id="IPR058627">
    <property type="entry name" value="MdtA-like_C"/>
</dbReference>
<feature type="transmembrane region" description="Helical" evidence="5">
    <location>
        <begin position="36"/>
        <end position="57"/>
    </location>
</feature>
<dbReference type="STRING" id="1641165.XM38_07235"/>
<dbReference type="RefSeq" id="WP_080807091.1">
    <property type="nucleotide sequence ID" value="NZ_CP021983.2"/>
</dbReference>
<evidence type="ECO:0000256" key="2">
    <source>
        <dbReference type="ARBA" id="ARBA00009477"/>
    </source>
</evidence>
<evidence type="ECO:0000259" key="6">
    <source>
        <dbReference type="Pfam" id="PF25917"/>
    </source>
</evidence>
<dbReference type="Gene3D" id="1.10.287.470">
    <property type="entry name" value="Helix hairpin bin"/>
    <property type="match status" value="1"/>
</dbReference>
<dbReference type="AlphaFoldDB" id="A0A1Z3HPH1"/>
<evidence type="ECO:0000313" key="9">
    <source>
        <dbReference type="EMBL" id="ASC72201.1"/>
    </source>
</evidence>
<accession>A0A1Z3HPH1</accession>
<dbReference type="Proteomes" id="UP000191901">
    <property type="component" value="Chromosome"/>
</dbReference>
<dbReference type="Pfam" id="PF25967">
    <property type="entry name" value="RND-MFP_C"/>
    <property type="match status" value="1"/>
</dbReference>
<dbReference type="FunFam" id="2.40.420.20:FF:000007">
    <property type="entry name" value="HAE1 family efflux pump MFP component"/>
    <property type="match status" value="1"/>
</dbReference>
<evidence type="ECO:0000313" key="10">
    <source>
        <dbReference type="Proteomes" id="UP000191901"/>
    </source>
</evidence>
<dbReference type="Gene3D" id="2.40.420.20">
    <property type="match status" value="1"/>
</dbReference>
<feature type="coiled-coil region" evidence="4">
    <location>
        <begin position="149"/>
        <end position="256"/>
    </location>
</feature>
<keyword evidence="5" id="KW-0812">Transmembrane</keyword>
<organism evidence="9 10">
    <name type="scientific">Halomicronema hongdechloris C2206</name>
    <dbReference type="NCBI Taxonomy" id="1641165"/>
    <lineage>
        <taxon>Bacteria</taxon>
        <taxon>Bacillati</taxon>
        <taxon>Cyanobacteriota</taxon>
        <taxon>Cyanophyceae</taxon>
        <taxon>Nodosilineales</taxon>
        <taxon>Nodosilineaceae</taxon>
        <taxon>Halomicronema</taxon>
    </lineage>
</organism>
<protein>
    <submittedName>
        <fullName evidence="9">Multidrug efflux pump subunit</fullName>
    </submittedName>
</protein>
<proteinExistence type="inferred from homology"/>
<sequence>MVPSSSSSSYSTAIDATDTEDHAAGASPWSPRRHPWLALGGLVLLMAGMGFLGWRWWLGRQGASQTAGMGQSQGIPVKLETLTTAPVRDYTEFIGALESRQSVVLRPEVSGRVVNIYINNGDRVTTGTPLIQLKPDQAQADLASRLATVNSARAQQANARSEIEALRAERIAQQAELELQQEDYTRIAQLVEQGALPQQELDRVERDRNAAQANLEAIERRIQAAQATLEAATATLEQAQANANRAQADLQATTVKAPFDGIVGDIPVRLGDVVSSNDILTSLTQNLSLDLRLSVPIEQAPDLRLGQPVELTDNQGNRLGAGQISFISPTVDSDAQTILAKATFANGDGRLRNGQFVRARLIWQEQPGLTIPATAVSRIAGEPFVFVAASPESSDGPDLIARQRSVSLGDLKDNRYQVLSGLAAGDQVVVSGILNLSDGAPIMPQTTSANGATP</sequence>
<dbReference type="Pfam" id="PF25944">
    <property type="entry name" value="Beta-barrel_RND"/>
    <property type="match status" value="1"/>
</dbReference>
<dbReference type="Pfam" id="PF25917">
    <property type="entry name" value="BSH_RND"/>
    <property type="match status" value="1"/>
</dbReference>
<keyword evidence="4" id="KW-0175">Coiled coil</keyword>
<dbReference type="EMBL" id="CP021983">
    <property type="protein sequence ID" value="ASC72201.1"/>
    <property type="molecule type" value="Genomic_DNA"/>
</dbReference>
<dbReference type="KEGG" id="hhg:XM38_031550"/>
<dbReference type="GO" id="GO:0015562">
    <property type="term" value="F:efflux transmembrane transporter activity"/>
    <property type="evidence" value="ECO:0007669"/>
    <property type="project" value="TreeGrafter"/>
</dbReference>
<dbReference type="InterPro" id="IPR006143">
    <property type="entry name" value="RND_pump_MFP"/>
</dbReference>
<dbReference type="PANTHER" id="PTHR30469:SF39">
    <property type="entry name" value="SLL0180 PROTEIN"/>
    <property type="match status" value="1"/>
</dbReference>
<evidence type="ECO:0000256" key="3">
    <source>
        <dbReference type="ARBA" id="ARBA00022448"/>
    </source>
</evidence>
<evidence type="ECO:0000256" key="5">
    <source>
        <dbReference type="SAM" id="Phobius"/>
    </source>
</evidence>
<reference evidence="9 10" key="1">
    <citation type="journal article" date="2016" name="Biochim. Biophys. Acta">
        <title>Characterization of red-shifted phycobilisomes isolated from the chlorophyll f-containing cyanobacterium Halomicronema hongdechloris.</title>
        <authorList>
            <person name="Li Y."/>
            <person name="Lin Y."/>
            <person name="Garvey C.J."/>
            <person name="Birch D."/>
            <person name="Corkery R.W."/>
            <person name="Loughlin P.C."/>
            <person name="Scheer H."/>
            <person name="Willows R.D."/>
            <person name="Chen M."/>
        </authorList>
    </citation>
    <scope>NUCLEOTIDE SEQUENCE [LARGE SCALE GENOMIC DNA]</scope>
    <source>
        <strain evidence="9 10">C2206</strain>
    </source>
</reference>
<feature type="domain" description="Multidrug resistance protein MdtA-like beta-barrel" evidence="7">
    <location>
        <begin position="306"/>
        <end position="361"/>
    </location>
</feature>
<evidence type="ECO:0000256" key="4">
    <source>
        <dbReference type="SAM" id="Coils"/>
    </source>
</evidence>
<dbReference type="Gene3D" id="2.40.50.100">
    <property type="match status" value="1"/>
</dbReference>
<feature type="domain" description="Multidrug resistance protein MdtA-like C-terminal permuted SH3" evidence="8">
    <location>
        <begin position="402"/>
        <end position="433"/>
    </location>
</feature>
<dbReference type="GO" id="GO:1990281">
    <property type="term" value="C:efflux pump complex"/>
    <property type="evidence" value="ECO:0007669"/>
    <property type="project" value="TreeGrafter"/>
</dbReference>
<evidence type="ECO:0000259" key="7">
    <source>
        <dbReference type="Pfam" id="PF25944"/>
    </source>
</evidence>
<comment type="subcellular location">
    <subcellularLocation>
        <location evidence="1">Cell membrane</location>
    </subcellularLocation>
</comment>